<accession>A0A5C5ZV31</accession>
<proteinExistence type="predicted"/>
<protein>
    <recommendedName>
        <fullName evidence="4">YtxH-like protein</fullName>
    </recommendedName>
</protein>
<evidence type="ECO:0000256" key="1">
    <source>
        <dbReference type="SAM" id="Phobius"/>
    </source>
</evidence>
<name>A0A5C5ZV31_9BACT</name>
<dbReference type="RefSeq" id="WP_146398539.1">
    <property type="nucleotide sequence ID" value="NZ_SJPQ01000001.1"/>
</dbReference>
<dbReference type="Proteomes" id="UP000315440">
    <property type="component" value="Unassembled WGS sequence"/>
</dbReference>
<keyword evidence="1" id="KW-0812">Transmembrane</keyword>
<dbReference type="EMBL" id="SJPQ01000001">
    <property type="protein sequence ID" value="TWT91100.1"/>
    <property type="molecule type" value="Genomic_DNA"/>
</dbReference>
<keyword evidence="1" id="KW-1133">Transmembrane helix</keyword>
<evidence type="ECO:0000313" key="2">
    <source>
        <dbReference type="EMBL" id="TWT91100.1"/>
    </source>
</evidence>
<comment type="caution">
    <text evidence="2">The sequence shown here is derived from an EMBL/GenBank/DDBJ whole genome shotgun (WGS) entry which is preliminary data.</text>
</comment>
<organism evidence="2 3">
    <name type="scientific">Pseudobythopirellula maris</name>
    <dbReference type="NCBI Taxonomy" id="2527991"/>
    <lineage>
        <taxon>Bacteria</taxon>
        <taxon>Pseudomonadati</taxon>
        <taxon>Planctomycetota</taxon>
        <taxon>Planctomycetia</taxon>
        <taxon>Pirellulales</taxon>
        <taxon>Lacipirellulaceae</taxon>
        <taxon>Pseudobythopirellula</taxon>
    </lineage>
</organism>
<keyword evidence="1" id="KW-0472">Membrane</keyword>
<feature type="transmembrane region" description="Helical" evidence="1">
    <location>
        <begin position="31"/>
        <end position="52"/>
    </location>
</feature>
<sequence length="103" mass="10442">MDNQNQPCAATEACDTVAAKASNCVQDHPDAAVIVSAAAGMLVGVALSTLIAGPSQPKSRFSAYGDRLHGYGDQASSMAGSLRGSIEDAISNGFRSLQGVVKS</sequence>
<gene>
    <name evidence="2" type="ORF">Mal64_14990</name>
</gene>
<evidence type="ECO:0000313" key="3">
    <source>
        <dbReference type="Proteomes" id="UP000315440"/>
    </source>
</evidence>
<keyword evidence="3" id="KW-1185">Reference proteome</keyword>
<reference evidence="2 3" key="1">
    <citation type="submission" date="2019-02" db="EMBL/GenBank/DDBJ databases">
        <title>Deep-cultivation of Planctomycetes and their phenomic and genomic characterization uncovers novel biology.</title>
        <authorList>
            <person name="Wiegand S."/>
            <person name="Jogler M."/>
            <person name="Boedeker C."/>
            <person name="Pinto D."/>
            <person name="Vollmers J."/>
            <person name="Rivas-Marin E."/>
            <person name="Kohn T."/>
            <person name="Peeters S.H."/>
            <person name="Heuer A."/>
            <person name="Rast P."/>
            <person name="Oberbeckmann S."/>
            <person name="Bunk B."/>
            <person name="Jeske O."/>
            <person name="Meyerdierks A."/>
            <person name="Storesund J.E."/>
            <person name="Kallscheuer N."/>
            <person name="Luecker S."/>
            <person name="Lage O.M."/>
            <person name="Pohl T."/>
            <person name="Merkel B.J."/>
            <person name="Hornburger P."/>
            <person name="Mueller R.-W."/>
            <person name="Bruemmer F."/>
            <person name="Labrenz M."/>
            <person name="Spormann A.M."/>
            <person name="Op Den Camp H."/>
            <person name="Overmann J."/>
            <person name="Amann R."/>
            <person name="Jetten M.S.M."/>
            <person name="Mascher T."/>
            <person name="Medema M.H."/>
            <person name="Devos D.P."/>
            <person name="Kaster A.-K."/>
            <person name="Ovreas L."/>
            <person name="Rohde M."/>
            <person name="Galperin M.Y."/>
            <person name="Jogler C."/>
        </authorList>
    </citation>
    <scope>NUCLEOTIDE SEQUENCE [LARGE SCALE GENOMIC DNA]</scope>
    <source>
        <strain evidence="2 3">Mal64</strain>
    </source>
</reference>
<dbReference type="AlphaFoldDB" id="A0A5C5ZV31"/>
<evidence type="ECO:0008006" key="4">
    <source>
        <dbReference type="Google" id="ProtNLM"/>
    </source>
</evidence>